<evidence type="ECO:0000313" key="2">
    <source>
        <dbReference type="Proteomes" id="UP000799437"/>
    </source>
</evidence>
<organism evidence="1 2">
    <name type="scientific">Pseudovirgaria hyperparasitica</name>
    <dbReference type="NCBI Taxonomy" id="470096"/>
    <lineage>
        <taxon>Eukaryota</taxon>
        <taxon>Fungi</taxon>
        <taxon>Dikarya</taxon>
        <taxon>Ascomycota</taxon>
        <taxon>Pezizomycotina</taxon>
        <taxon>Dothideomycetes</taxon>
        <taxon>Dothideomycetes incertae sedis</taxon>
        <taxon>Acrospermales</taxon>
        <taxon>Acrospermaceae</taxon>
        <taxon>Pseudovirgaria</taxon>
    </lineage>
</organism>
<dbReference type="Proteomes" id="UP000799437">
    <property type="component" value="Unassembled WGS sequence"/>
</dbReference>
<gene>
    <name evidence="1" type="ORF">EJ05DRAFT_113643</name>
</gene>
<accession>A0A6A6VZM0</accession>
<dbReference type="AlphaFoldDB" id="A0A6A6VZM0"/>
<dbReference type="RefSeq" id="XP_033598184.1">
    <property type="nucleotide sequence ID" value="XM_033739013.1"/>
</dbReference>
<keyword evidence="2" id="KW-1185">Reference proteome</keyword>
<evidence type="ECO:0000313" key="1">
    <source>
        <dbReference type="EMBL" id="KAF2755733.1"/>
    </source>
</evidence>
<dbReference type="GeneID" id="54480067"/>
<name>A0A6A6VZM0_9PEZI</name>
<protein>
    <submittedName>
        <fullName evidence="1">Uncharacterized protein</fullName>
    </submittedName>
</protein>
<reference evidence="1" key="1">
    <citation type="journal article" date="2020" name="Stud. Mycol.">
        <title>101 Dothideomycetes genomes: a test case for predicting lifestyles and emergence of pathogens.</title>
        <authorList>
            <person name="Haridas S."/>
            <person name="Albert R."/>
            <person name="Binder M."/>
            <person name="Bloem J."/>
            <person name="Labutti K."/>
            <person name="Salamov A."/>
            <person name="Andreopoulos B."/>
            <person name="Baker S."/>
            <person name="Barry K."/>
            <person name="Bills G."/>
            <person name="Bluhm B."/>
            <person name="Cannon C."/>
            <person name="Castanera R."/>
            <person name="Culley D."/>
            <person name="Daum C."/>
            <person name="Ezra D."/>
            <person name="Gonzalez J."/>
            <person name="Henrissat B."/>
            <person name="Kuo A."/>
            <person name="Liang C."/>
            <person name="Lipzen A."/>
            <person name="Lutzoni F."/>
            <person name="Magnuson J."/>
            <person name="Mondo S."/>
            <person name="Nolan M."/>
            <person name="Ohm R."/>
            <person name="Pangilinan J."/>
            <person name="Park H.-J."/>
            <person name="Ramirez L."/>
            <person name="Alfaro M."/>
            <person name="Sun H."/>
            <person name="Tritt A."/>
            <person name="Yoshinaga Y."/>
            <person name="Zwiers L.-H."/>
            <person name="Turgeon B."/>
            <person name="Goodwin S."/>
            <person name="Spatafora J."/>
            <person name="Crous P."/>
            <person name="Grigoriev I."/>
        </authorList>
    </citation>
    <scope>NUCLEOTIDE SEQUENCE</scope>
    <source>
        <strain evidence="1">CBS 121739</strain>
    </source>
</reference>
<sequence>MPGRLVHEEMMLTPTPEIGIVKRVYTDQPAYGLVCPCPCRSTCRFTLVLSRDSPLPGPVHVPTSRRAPRWIDPLALATTSDRFQCSPTINMLIKLAWDTPTLDAKLPIAFSSPVTPTRDMANCQPLRLVAVVRP</sequence>
<proteinExistence type="predicted"/>
<dbReference type="EMBL" id="ML996577">
    <property type="protein sequence ID" value="KAF2755733.1"/>
    <property type="molecule type" value="Genomic_DNA"/>
</dbReference>